<dbReference type="GO" id="GO:0003677">
    <property type="term" value="F:DNA binding"/>
    <property type="evidence" value="ECO:0007669"/>
    <property type="project" value="InterPro"/>
</dbReference>
<dbReference type="RefSeq" id="WP_184733262.1">
    <property type="nucleotide sequence ID" value="NZ_JACHIW010000006.1"/>
</dbReference>
<dbReference type="EMBL" id="JACHIW010000006">
    <property type="protein sequence ID" value="MBB5160069.1"/>
    <property type="molecule type" value="Genomic_DNA"/>
</dbReference>
<accession>A0A840QKJ3</accession>
<dbReference type="CDD" id="cd00093">
    <property type="entry name" value="HTH_XRE"/>
    <property type="match status" value="1"/>
</dbReference>
<evidence type="ECO:0000259" key="1">
    <source>
        <dbReference type="PROSITE" id="PS50943"/>
    </source>
</evidence>
<reference evidence="2 3" key="1">
    <citation type="submission" date="2020-08" db="EMBL/GenBank/DDBJ databases">
        <title>Sequencing the genomes of 1000 actinobacteria strains.</title>
        <authorList>
            <person name="Klenk H.-P."/>
        </authorList>
    </citation>
    <scope>NUCLEOTIDE SEQUENCE [LARGE SCALE GENOMIC DNA]</scope>
    <source>
        <strain evidence="2 3">DSM 45584</strain>
    </source>
</reference>
<feature type="domain" description="HTH cro/C1-type" evidence="1">
    <location>
        <begin position="3"/>
        <end position="58"/>
    </location>
</feature>
<dbReference type="InterPro" id="IPR010982">
    <property type="entry name" value="Lambda_DNA-bd_dom_sf"/>
</dbReference>
<name>A0A840QKJ3_9PSEU</name>
<dbReference type="AlphaFoldDB" id="A0A840QKJ3"/>
<comment type="caution">
    <text evidence="2">The sequence shown here is derived from an EMBL/GenBank/DDBJ whole genome shotgun (WGS) entry which is preliminary data.</text>
</comment>
<organism evidence="2 3">
    <name type="scientific">Saccharopolyspora phatthalungensis</name>
    <dbReference type="NCBI Taxonomy" id="664693"/>
    <lineage>
        <taxon>Bacteria</taxon>
        <taxon>Bacillati</taxon>
        <taxon>Actinomycetota</taxon>
        <taxon>Actinomycetes</taxon>
        <taxon>Pseudonocardiales</taxon>
        <taxon>Pseudonocardiaceae</taxon>
        <taxon>Saccharopolyspora</taxon>
    </lineage>
</organism>
<keyword evidence="3" id="KW-1185">Reference proteome</keyword>
<dbReference type="Gene3D" id="1.10.260.40">
    <property type="entry name" value="lambda repressor-like DNA-binding domains"/>
    <property type="match status" value="1"/>
</dbReference>
<dbReference type="SMART" id="SM00530">
    <property type="entry name" value="HTH_XRE"/>
    <property type="match status" value="1"/>
</dbReference>
<sequence length="435" mass="47761">MVFRAVRKAAGLSQQRFAELIGITQQMISLVERGERNLRDVLHVAQLATALRIPPHLLGFGTESGNLDPNREVSRVERRDFLSIVLGITMSSTLQPDIARLSEMLPAHTDSVRRRRIGVADAEAIENMADWLRQTGKAQGGGVIHSSALAQLQAVRSFDDALCTEEVRARVDLAIGYLAWIAGQATWDMQGLDQAEQLWLFALNRAKRAEQLPRSTDLTTVVLNEAAFQTLREPRDRSSQARSALRLVEHGFNVANTNLHGASASMRAELYSSRALCHAQLGNADRCHDSLNMEGETFATIHPDTVPPWARHITEAEIAARRAYAMGLLARNQPAFVPIAIEQLDAVVNDPNLTYASTRAFHLTNLSELYIRGGDLDVGMRIGQEAIAAISGLSSRQGRNRLQGIADAAEPYAAKSSDMAQLRTEVHAAVHDTQT</sequence>
<protein>
    <submittedName>
        <fullName evidence="2">Transcriptional regulator with XRE-family HTH domain</fullName>
    </submittedName>
</protein>
<proteinExistence type="predicted"/>
<dbReference type="PROSITE" id="PS50943">
    <property type="entry name" value="HTH_CROC1"/>
    <property type="match status" value="1"/>
</dbReference>
<dbReference type="Pfam" id="PF01381">
    <property type="entry name" value="HTH_3"/>
    <property type="match status" value="1"/>
</dbReference>
<gene>
    <name evidence="2" type="ORF">BJ970_007670</name>
</gene>
<dbReference type="InterPro" id="IPR001387">
    <property type="entry name" value="Cro/C1-type_HTH"/>
</dbReference>
<evidence type="ECO:0000313" key="2">
    <source>
        <dbReference type="EMBL" id="MBB5160069.1"/>
    </source>
</evidence>
<dbReference type="Proteomes" id="UP000584374">
    <property type="component" value="Unassembled WGS sequence"/>
</dbReference>
<evidence type="ECO:0000313" key="3">
    <source>
        <dbReference type="Proteomes" id="UP000584374"/>
    </source>
</evidence>
<dbReference type="SUPFAM" id="SSF47413">
    <property type="entry name" value="lambda repressor-like DNA-binding domains"/>
    <property type="match status" value="1"/>
</dbReference>